<evidence type="ECO:0000313" key="2">
    <source>
        <dbReference type="Proteomes" id="UP000219338"/>
    </source>
</evidence>
<dbReference type="OMA" id="ANPDKSH"/>
<proteinExistence type="predicted"/>
<sequence>MEEDSLAEDLEALLKASQLATAAAHKLLESKKAEVKKKNVLVGSKKEREKTERLIQTLEYVEDERNELLDALRRQYAANPDKSHSEYEERLAEYNKLFEELKGTGPP</sequence>
<dbReference type="AlphaFoldDB" id="A0A284SCX4"/>
<reference evidence="2" key="1">
    <citation type="journal article" date="2017" name="Nat. Ecol. Evol.">
        <title>Genome expansion and lineage-specific genetic innovations in the forest pathogenic fungi Armillaria.</title>
        <authorList>
            <person name="Sipos G."/>
            <person name="Prasanna A.N."/>
            <person name="Walter M.C."/>
            <person name="O'Connor E."/>
            <person name="Balint B."/>
            <person name="Krizsan K."/>
            <person name="Kiss B."/>
            <person name="Hess J."/>
            <person name="Varga T."/>
            <person name="Slot J."/>
            <person name="Riley R."/>
            <person name="Boka B."/>
            <person name="Rigling D."/>
            <person name="Barry K."/>
            <person name="Lee J."/>
            <person name="Mihaltcheva S."/>
            <person name="LaButti K."/>
            <person name="Lipzen A."/>
            <person name="Waldron R."/>
            <person name="Moloney N.M."/>
            <person name="Sperisen C."/>
            <person name="Kredics L."/>
            <person name="Vagvoelgyi C."/>
            <person name="Patrignani A."/>
            <person name="Fitzpatrick D."/>
            <person name="Nagy I."/>
            <person name="Doyle S."/>
            <person name="Anderson J.B."/>
            <person name="Grigoriev I.V."/>
            <person name="Gueldener U."/>
            <person name="Muensterkoetter M."/>
            <person name="Nagy L.G."/>
        </authorList>
    </citation>
    <scope>NUCLEOTIDE SEQUENCE [LARGE SCALE GENOMIC DNA]</scope>
    <source>
        <strain evidence="2">C18/9</strain>
    </source>
</reference>
<dbReference type="Proteomes" id="UP000219338">
    <property type="component" value="Unassembled WGS sequence"/>
</dbReference>
<evidence type="ECO:0000313" key="1">
    <source>
        <dbReference type="EMBL" id="SJL18858.1"/>
    </source>
</evidence>
<name>A0A284SCX4_ARMOS</name>
<dbReference type="OrthoDB" id="3080948at2759"/>
<gene>
    <name evidence="1" type="ORF">ARMOST_22460</name>
</gene>
<protein>
    <submittedName>
        <fullName evidence="1">Uncharacterized protein</fullName>
    </submittedName>
</protein>
<organism evidence="1 2">
    <name type="scientific">Armillaria ostoyae</name>
    <name type="common">Armillaria root rot fungus</name>
    <dbReference type="NCBI Taxonomy" id="47428"/>
    <lineage>
        <taxon>Eukaryota</taxon>
        <taxon>Fungi</taxon>
        <taxon>Dikarya</taxon>
        <taxon>Basidiomycota</taxon>
        <taxon>Agaricomycotina</taxon>
        <taxon>Agaricomycetes</taxon>
        <taxon>Agaricomycetidae</taxon>
        <taxon>Agaricales</taxon>
        <taxon>Marasmiineae</taxon>
        <taxon>Physalacriaceae</taxon>
        <taxon>Armillaria</taxon>
    </lineage>
</organism>
<accession>A0A284SCX4</accession>
<keyword evidence="2" id="KW-1185">Reference proteome</keyword>
<dbReference type="EMBL" id="FUEG01000072">
    <property type="protein sequence ID" value="SJL18858.1"/>
    <property type="molecule type" value="Genomic_DNA"/>
</dbReference>